<evidence type="ECO:0000256" key="1">
    <source>
        <dbReference type="PROSITE-ProRule" id="PRU00169"/>
    </source>
</evidence>
<evidence type="ECO:0000313" key="5">
    <source>
        <dbReference type="Proteomes" id="UP000613768"/>
    </source>
</evidence>
<organism evidence="4 5">
    <name type="scientific">Pseudomarimonas arenosa</name>
    <dbReference type="NCBI Taxonomy" id="2774145"/>
    <lineage>
        <taxon>Bacteria</taxon>
        <taxon>Pseudomonadati</taxon>
        <taxon>Pseudomonadota</taxon>
        <taxon>Gammaproteobacteria</taxon>
        <taxon>Lysobacterales</taxon>
        <taxon>Lysobacteraceae</taxon>
        <taxon>Pseudomarimonas</taxon>
    </lineage>
</organism>
<dbReference type="InterPro" id="IPR014626">
    <property type="entry name" value="Sig_transdc_resp-reg_put"/>
</dbReference>
<dbReference type="Pfam" id="PF00072">
    <property type="entry name" value="Response_reg"/>
    <property type="match status" value="1"/>
</dbReference>
<dbReference type="Gene3D" id="1.10.3210.10">
    <property type="entry name" value="Hypothetical protein af1432"/>
    <property type="match status" value="1"/>
</dbReference>
<dbReference type="AlphaFoldDB" id="A0AAW3ZL10"/>
<dbReference type="PANTHER" id="PTHR33525:SF6">
    <property type="entry name" value="HDOD DOMAIN-CONTAINING PROTEIN"/>
    <property type="match status" value="1"/>
</dbReference>
<evidence type="ECO:0000313" key="4">
    <source>
        <dbReference type="EMBL" id="MBD8525116.1"/>
    </source>
</evidence>
<dbReference type="SUPFAM" id="SSF52172">
    <property type="entry name" value="CheY-like"/>
    <property type="match status" value="1"/>
</dbReference>
<dbReference type="GO" id="GO:0000160">
    <property type="term" value="P:phosphorelay signal transduction system"/>
    <property type="evidence" value="ECO:0007669"/>
    <property type="project" value="InterPro"/>
</dbReference>
<protein>
    <submittedName>
        <fullName evidence="4">HDOD domain-containing protein</fullName>
    </submittedName>
</protein>
<dbReference type="InterPro" id="IPR001789">
    <property type="entry name" value="Sig_transdc_resp-reg_receiver"/>
</dbReference>
<dbReference type="PIRSF" id="PIRSF036883">
    <property type="entry name" value="RR_HD-GYP_mod"/>
    <property type="match status" value="1"/>
</dbReference>
<dbReference type="SMART" id="SM00448">
    <property type="entry name" value="REC"/>
    <property type="match status" value="1"/>
</dbReference>
<dbReference type="PROSITE" id="PS50110">
    <property type="entry name" value="RESPONSE_REGULATORY"/>
    <property type="match status" value="1"/>
</dbReference>
<dbReference type="SUPFAM" id="SSF109604">
    <property type="entry name" value="HD-domain/PDEase-like"/>
    <property type="match status" value="1"/>
</dbReference>
<reference evidence="4 5" key="1">
    <citation type="submission" date="2020-09" db="EMBL/GenBank/DDBJ databases">
        <title>Pseudoxanthomonas sp. CAU 1598 isolated from sand of Yaerae Beach.</title>
        <authorList>
            <person name="Kim W."/>
        </authorList>
    </citation>
    <scope>NUCLEOTIDE SEQUENCE [LARGE SCALE GENOMIC DNA]</scope>
    <source>
        <strain evidence="4 5">CAU 1598</strain>
    </source>
</reference>
<proteinExistence type="predicted"/>
<feature type="domain" description="Response regulatory" evidence="2">
    <location>
        <begin position="27"/>
        <end position="142"/>
    </location>
</feature>
<name>A0AAW3ZL10_9GAMM</name>
<evidence type="ECO:0000259" key="3">
    <source>
        <dbReference type="PROSITE" id="PS51833"/>
    </source>
</evidence>
<comment type="caution">
    <text evidence="4">The sequence shown here is derived from an EMBL/GenBank/DDBJ whole genome shotgun (WGS) entry which is preliminary data.</text>
</comment>
<keyword evidence="5" id="KW-1185">Reference proteome</keyword>
<accession>A0AAW3ZL10</accession>
<dbReference type="PROSITE" id="PS51833">
    <property type="entry name" value="HDOD"/>
    <property type="match status" value="1"/>
</dbReference>
<dbReference type="InterPro" id="IPR011006">
    <property type="entry name" value="CheY-like_superfamily"/>
</dbReference>
<feature type="domain" description="HDOD" evidence="3">
    <location>
        <begin position="163"/>
        <end position="336"/>
    </location>
</feature>
<dbReference type="InterPro" id="IPR052340">
    <property type="entry name" value="RNase_Y/CdgJ"/>
</dbReference>
<dbReference type="Pfam" id="PF08668">
    <property type="entry name" value="HDOD"/>
    <property type="match status" value="1"/>
</dbReference>
<dbReference type="Gene3D" id="3.40.50.2300">
    <property type="match status" value="1"/>
</dbReference>
<sequence>MPQRRRRKQPHGGAGNRRAQTGGVDVIVLIVGRDASQSEGVESALSDLGVDWKIKFVADASAALSYAQANPIEVVVAEMRPIGMEGTALLDRVKSHHPEAARIMLLDETEESQAMRALSSAHRLLNKPLRAEELLEAVEGISELHEILNSPELKAAVGKLDKLPPPPKLYLALTRALDDPNVSPASLATLIQQDPAMAAKVLRLCNSAYFSGGRTITDIRTAVIRLGQQILRRMVLATEVFADSTNSKVDRDAMRRRALLSSQLASKLLAGSSSELAGTAALLAEVGMLLPGVKILNKDGELEGEGPHYAEAGAYILGMWGLPMPIVEAVANHQQPGRSNARGFWVPGAVHVARALIAQQPLDENYLSQVGMADKLPAWQKLAEDLLGAEE</sequence>
<comment type="caution">
    <text evidence="1">Lacks conserved residue(s) required for the propagation of feature annotation.</text>
</comment>
<gene>
    <name evidence="4" type="ORF">IFO71_05115</name>
</gene>
<dbReference type="PANTHER" id="PTHR33525">
    <property type="match status" value="1"/>
</dbReference>
<evidence type="ECO:0000259" key="2">
    <source>
        <dbReference type="PROSITE" id="PS50110"/>
    </source>
</evidence>
<dbReference type="Proteomes" id="UP000613768">
    <property type="component" value="Unassembled WGS sequence"/>
</dbReference>
<dbReference type="EMBL" id="JACYTR010000007">
    <property type="protein sequence ID" value="MBD8525116.1"/>
    <property type="molecule type" value="Genomic_DNA"/>
</dbReference>
<dbReference type="InterPro" id="IPR013976">
    <property type="entry name" value="HDOD"/>
</dbReference>